<dbReference type="PANTHER" id="PTHR35186">
    <property type="entry name" value="ANK_REP_REGION DOMAIN-CONTAINING PROTEIN"/>
    <property type="match status" value="1"/>
</dbReference>
<evidence type="ECO:0000259" key="2">
    <source>
        <dbReference type="Pfam" id="PF24476"/>
    </source>
</evidence>
<feature type="coiled-coil region" evidence="1">
    <location>
        <begin position="150"/>
        <end position="187"/>
    </location>
</feature>
<evidence type="ECO:0000313" key="3">
    <source>
        <dbReference type="EMBL" id="KAF2176640.1"/>
    </source>
</evidence>
<organism evidence="3 4">
    <name type="scientific">Zopfia rhizophila CBS 207.26</name>
    <dbReference type="NCBI Taxonomy" id="1314779"/>
    <lineage>
        <taxon>Eukaryota</taxon>
        <taxon>Fungi</taxon>
        <taxon>Dikarya</taxon>
        <taxon>Ascomycota</taxon>
        <taxon>Pezizomycotina</taxon>
        <taxon>Dothideomycetes</taxon>
        <taxon>Dothideomycetes incertae sedis</taxon>
        <taxon>Zopfiaceae</taxon>
        <taxon>Zopfia</taxon>
    </lineage>
</organism>
<proteinExistence type="predicted"/>
<protein>
    <recommendedName>
        <fullName evidence="2">DUF7580 domain-containing protein</fullName>
    </recommendedName>
</protein>
<dbReference type="AlphaFoldDB" id="A0A6A6DF76"/>
<dbReference type="InterPro" id="IPR056002">
    <property type="entry name" value="DUF7580"/>
</dbReference>
<keyword evidence="4" id="KW-1185">Reference proteome</keyword>
<dbReference type="EMBL" id="ML994704">
    <property type="protein sequence ID" value="KAF2176640.1"/>
    <property type="molecule type" value="Genomic_DNA"/>
</dbReference>
<gene>
    <name evidence="3" type="ORF">K469DRAFT_606524</name>
</gene>
<accession>A0A6A6DF76</accession>
<dbReference type="Pfam" id="PF24476">
    <property type="entry name" value="DUF7580"/>
    <property type="match status" value="1"/>
</dbReference>
<dbReference type="Proteomes" id="UP000800200">
    <property type="component" value="Unassembled WGS sequence"/>
</dbReference>
<sequence>MSGVETAGLVFGVLPVIFEALKAYRSTYDKIRIFHHCSEELTSIQNRLISQKCIFSHNCRLLLRLVAEDERINEMLAESSSGTSTWRDKRLNDQMNEALDSNFDHCKTIIEDTKAVLDEFEEGLKDFDVVTSERVKGESLRKTFLRVRKAAAMSFEKSRFEKNLADLKERNYDLKELRCQINELQQLPQTSSTLSYPRKCPHTRYNLIQKTSQKLHEALTDAWKCQDAAHFGHYAKLCVDAEVGSGVQLKMAVSYQRRVAQNATRSAIEEPPIWLCVQSTTIDTSPSDNICGKRKVRWADDVETSQITRPHRVHMADNSGGTATALQTTPLVMTITPSISIQTTSSSYTALSTLPTVIVNLCKTNICSHLKQCCSAQAVQSQCLGYLENSQGPDLFKHMLYSESVPKRPSIQRTITTGDLVSIEEALNMFDKEELDPVDQLTLAIKLTRTVLQFHSTAWLKECWSLADLALFGDRSQLSEDTLRKLHLTSQMPDSASIEPCDTAMEGVEAMQTPVALTPEQAELNHGIRNLAIFNLGKALLQIGCWRPLHILHQMKLRQQHDPHYIKTARFVASGRLLPGLGPKYRDIVQKCLYNDFGFGHDLNKEELQTAINNQVISELESMIKDWSISSGS</sequence>
<keyword evidence="1" id="KW-0175">Coiled coil</keyword>
<dbReference type="PANTHER" id="PTHR35186:SF4">
    <property type="entry name" value="PRION-INHIBITION AND PROPAGATION HELO DOMAIN-CONTAINING PROTEIN"/>
    <property type="match status" value="1"/>
</dbReference>
<dbReference type="OrthoDB" id="5331891at2759"/>
<evidence type="ECO:0000313" key="4">
    <source>
        <dbReference type="Proteomes" id="UP000800200"/>
    </source>
</evidence>
<feature type="domain" description="DUF7580" evidence="2">
    <location>
        <begin position="363"/>
        <end position="625"/>
    </location>
</feature>
<reference evidence="3" key="1">
    <citation type="journal article" date="2020" name="Stud. Mycol.">
        <title>101 Dothideomycetes genomes: a test case for predicting lifestyles and emergence of pathogens.</title>
        <authorList>
            <person name="Haridas S."/>
            <person name="Albert R."/>
            <person name="Binder M."/>
            <person name="Bloem J."/>
            <person name="Labutti K."/>
            <person name="Salamov A."/>
            <person name="Andreopoulos B."/>
            <person name="Baker S."/>
            <person name="Barry K."/>
            <person name="Bills G."/>
            <person name="Bluhm B."/>
            <person name="Cannon C."/>
            <person name="Castanera R."/>
            <person name="Culley D."/>
            <person name="Daum C."/>
            <person name="Ezra D."/>
            <person name="Gonzalez J."/>
            <person name="Henrissat B."/>
            <person name="Kuo A."/>
            <person name="Liang C."/>
            <person name="Lipzen A."/>
            <person name="Lutzoni F."/>
            <person name="Magnuson J."/>
            <person name="Mondo S."/>
            <person name="Nolan M."/>
            <person name="Ohm R."/>
            <person name="Pangilinan J."/>
            <person name="Park H.-J."/>
            <person name="Ramirez L."/>
            <person name="Alfaro M."/>
            <person name="Sun H."/>
            <person name="Tritt A."/>
            <person name="Yoshinaga Y."/>
            <person name="Zwiers L.-H."/>
            <person name="Turgeon B."/>
            <person name="Goodwin S."/>
            <person name="Spatafora J."/>
            <person name="Crous P."/>
            <person name="Grigoriev I."/>
        </authorList>
    </citation>
    <scope>NUCLEOTIDE SEQUENCE</scope>
    <source>
        <strain evidence="3">CBS 207.26</strain>
    </source>
</reference>
<name>A0A6A6DF76_9PEZI</name>
<evidence type="ECO:0000256" key="1">
    <source>
        <dbReference type="SAM" id="Coils"/>
    </source>
</evidence>